<keyword evidence="2" id="KW-1185">Reference proteome</keyword>
<accession>A0ABQ9IVZ8</accession>
<dbReference type="EMBL" id="JAPWTJ010002223">
    <property type="protein sequence ID" value="KAJ8967234.1"/>
    <property type="molecule type" value="Genomic_DNA"/>
</dbReference>
<evidence type="ECO:0000313" key="1">
    <source>
        <dbReference type="EMBL" id="KAJ8967234.1"/>
    </source>
</evidence>
<dbReference type="Proteomes" id="UP001162164">
    <property type="component" value="Unassembled WGS sequence"/>
</dbReference>
<gene>
    <name evidence="1" type="ORF">NQ317_007596</name>
</gene>
<proteinExistence type="predicted"/>
<reference evidence="1" key="1">
    <citation type="journal article" date="2023" name="Insect Mol. Biol.">
        <title>Genome sequencing provides insights into the evolution of gene families encoding plant cell wall-degrading enzymes in longhorned beetles.</title>
        <authorList>
            <person name="Shin N.R."/>
            <person name="Okamura Y."/>
            <person name="Kirsch R."/>
            <person name="Pauchet Y."/>
        </authorList>
    </citation>
    <scope>NUCLEOTIDE SEQUENCE</scope>
    <source>
        <strain evidence="1">MMC_N1</strain>
    </source>
</reference>
<name>A0ABQ9IVZ8_9CUCU</name>
<organism evidence="1 2">
    <name type="scientific">Molorchus minor</name>
    <dbReference type="NCBI Taxonomy" id="1323400"/>
    <lineage>
        <taxon>Eukaryota</taxon>
        <taxon>Metazoa</taxon>
        <taxon>Ecdysozoa</taxon>
        <taxon>Arthropoda</taxon>
        <taxon>Hexapoda</taxon>
        <taxon>Insecta</taxon>
        <taxon>Pterygota</taxon>
        <taxon>Neoptera</taxon>
        <taxon>Endopterygota</taxon>
        <taxon>Coleoptera</taxon>
        <taxon>Polyphaga</taxon>
        <taxon>Cucujiformia</taxon>
        <taxon>Chrysomeloidea</taxon>
        <taxon>Cerambycidae</taxon>
        <taxon>Lamiinae</taxon>
        <taxon>Monochamini</taxon>
        <taxon>Molorchus</taxon>
    </lineage>
</organism>
<sequence>MYSGFWGSIKYFFQGPSSNDEFTLKDRQKVPMYLEVSLQNIMDMFDITTEYGPLFYPAVPQSDVFHDS</sequence>
<evidence type="ECO:0000313" key="2">
    <source>
        <dbReference type="Proteomes" id="UP001162164"/>
    </source>
</evidence>
<comment type="caution">
    <text evidence="1">The sequence shown here is derived from an EMBL/GenBank/DDBJ whole genome shotgun (WGS) entry which is preliminary data.</text>
</comment>
<protein>
    <submittedName>
        <fullName evidence="1">Uncharacterized protein</fullName>
    </submittedName>
</protein>